<dbReference type="PANTHER" id="PTHR33993:SF10">
    <property type="entry name" value="CONSERVED PROTEIN"/>
    <property type="match status" value="1"/>
</dbReference>
<organism evidence="2 3">
    <name type="scientific">Kitasatospora viridis</name>
    <dbReference type="NCBI Taxonomy" id="281105"/>
    <lineage>
        <taxon>Bacteria</taxon>
        <taxon>Bacillati</taxon>
        <taxon>Actinomycetota</taxon>
        <taxon>Actinomycetes</taxon>
        <taxon>Kitasatosporales</taxon>
        <taxon>Streptomycetaceae</taxon>
        <taxon>Kitasatospora</taxon>
    </lineage>
</organism>
<dbReference type="SUPFAM" id="SSF54593">
    <property type="entry name" value="Glyoxalase/Bleomycin resistance protein/Dihydroxybiphenyl dioxygenase"/>
    <property type="match status" value="2"/>
</dbReference>
<dbReference type="EMBL" id="VIWT01000006">
    <property type="protein sequence ID" value="TWF73203.1"/>
    <property type="molecule type" value="Genomic_DNA"/>
</dbReference>
<dbReference type="OrthoDB" id="9793039at2"/>
<feature type="domain" description="VOC" evidence="1">
    <location>
        <begin position="8"/>
        <end position="136"/>
    </location>
</feature>
<dbReference type="CDD" id="cd07247">
    <property type="entry name" value="SgaA_N_like"/>
    <property type="match status" value="2"/>
</dbReference>
<evidence type="ECO:0000259" key="1">
    <source>
        <dbReference type="PROSITE" id="PS51819"/>
    </source>
</evidence>
<dbReference type="Gene3D" id="3.10.180.10">
    <property type="entry name" value="2,3-Dihydroxybiphenyl 1,2-Dioxygenase, domain 1"/>
    <property type="match status" value="2"/>
</dbReference>
<evidence type="ECO:0000313" key="3">
    <source>
        <dbReference type="Proteomes" id="UP000317940"/>
    </source>
</evidence>
<comment type="caution">
    <text evidence="2">The sequence shown here is derived from an EMBL/GenBank/DDBJ whole genome shotgun (WGS) entry which is preliminary data.</text>
</comment>
<gene>
    <name evidence="2" type="ORF">FHX73_16354</name>
</gene>
<proteinExistence type="predicted"/>
<name>A0A561SEA7_9ACTN</name>
<accession>A0A561SEA7</accession>
<feature type="domain" description="VOC" evidence="1">
    <location>
        <begin position="137"/>
        <end position="252"/>
    </location>
</feature>
<keyword evidence="3" id="KW-1185">Reference proteome</keyword>
<dbReference type="RefSeq" id="WP_145911162.1">
    <property type="nucleotide sequence ID" value="NZ_BAAAMZ010000005.1"/>
</dbReference>
<dbReference type="Pfam" id="PF00903">
    <property type="entry name" value="Glyoxalase"/>
    <property type="match status" value="2"/>
</dbReference>
<dbReference type="Proteomes" id="UP000317940">
    <property type="component" value="Unassembled WGS sequence"/>
</dbReference>
<dbReference type="InterPro" id="IPR052164">
    <property type="entry name" value="Anthracycline_SecMetBiosynth"/>
</dbReference>
<dbReference type="InterPro" id="IPR029068">
    <property type="entry name" value="Glyas_Bleomycin-R_OHBP_Dase"/>
</dbReference>
<dbReference type="PANTHER" id="PTHR33993">
    <property type="entry name" value="GLYOXALASE-RELATED"/>
    <property type="match status" value="1"/>
</dbReference>
<dbReference type="InterPro" id="IPR004360">
    <property type="entry name" value="Glyas_Fos-R_dOase_dom"/>
</dbReference>
<reference evidence="2 3" key="1">
    <citation type="submission" date="2019-06" db="EMBL/GenBank/DDBJ databases">
        <title>Sequencing the genomes of 1000 actinobacteria strains.</title>
        <authorList>
            <person name="Klenk H.-P."/>
        </authorList>
    </citation>
    <scope>NUCLEOTIDE SEQUENCE [LARGE SCALE GENOMIC DNA]</scope>
    <source>
        <strain evidence="2 3">DSM 44826</strain>
    </source>
</reference>
<dbReference type="InterPro" id="IPR037523">
    <property type="entry name" value="VOC_core"/>
</dbReference>
<sequence length="265" mass="27973">MAARPEGTPCWADATFADLPAAKQFYAEVLGWTFAEGAPEYGGYTQALKDGKAVGALVPPMPGQQQGPSAWTLYFASPDVTATAEKVRAAGGTVLLEPMPVGPLGSMALAQDPAGVVFGVWQAGEHEGFELRDVTGTYGWAEVFTRDTAAANSFFPRVFPYRVQRMLDENVDYSVYSLGDEQVLGSMGMTPQVPAEVPPFINVHFIVADCDAAVAKVTELGGQVVFGPMTSPFGRFASVVDPQGAPFSVIDPAAAEGERPTLADS</sequence>
<dbReference type="PROSITE" id="PS51819">
    <property type="entry name" value="VOC"/>
    <property type="match status" value="2"/>
</dbReference>
<dbReference type="AlphaFoldDB" id="A0A561SEA7"/>
<evidence type="ECO:0000313" key="2">
    <source>
        <dbReference type="EMBL" id="TWF73203.1"/>
    </source>
</evidence>
<protein>
    <recommendedName>
        <fullName evidence="1">VOC domain-containing protein</fullName>
    </recommendedName>
</protein>